<protein>
    <recommendedName>
        <fullName evidence="2">BTB domain-containing protein</fullName>
    </recommendedName>
</protein>
<feature type="region of interest" description="Disordered" evidence="1">
    <location>
        <begin position="203"/>
        <end position="226"/>
    </location>
</feature>
<dbReference type="InterPro" id="IPR000210">
    <property type="entry name" value="BTB/POZ_dom"/>
</dbReference>
<reference evidence="3" key="1">
    <citation type="submission" date="2018-03" db="EMBL/GenBank/DDBJ databases">
        <authorList>
            <person name="Guldener U."/>
        </authorList>
    </citation>
    <scope>NUCLEOTIDE SEQUENCE</scope>
</reference>
<dbReference type="Proteomes" id="UP001187734">
    <property type="component" value="Unassembled WGS sequence"/>
</dbReference>
<dbReference type="EMBL" id="ONZP01000176">
    <property type="protein sequence ID" value="SPJ75885.1"/>
    <property type="molecule type" value="Genomic_DNA"/>
</dbReference>
<proteinExistence type="predicted"/>
<dbReference type="Pfam" id="PF00651">
    <property type="entry name" value="BTB"/>
    <property type="match status" value="1"/>
</dbReference>
<feature type="domain" description="BTB" evidence="2">
    <location>
        <begin position="26"/>
        <end position="85"/>
    </location>
</feature>
<dbReference type="PANTHER" id="PTHR47843:SF5">
    <property type="entry name" value="BTB_POZ DOMAIN PROTEIN"/>
    <property type="match status" value="1"/>
</dbReference>
<dbReference type="AlphaFoldDB" id="A0AAE8SHA0"/>
<comment type="caution">
    <text evidence="3">The sequence shown here is derived from an EMBL/GenBank/DDBJ whole genome shotgun (WGS) entry which is preliminary data.</text>
</comment>
<feature type="region of interest" description="Disordered" evidence="1">
    <location>
        <begin position="129"/>
        <end position="148"/>
    </location>
</feature>
<dbReference type="SUPFAM" id="SSF54695">
    <property type="entry name" value="POZ domain"/>
    <property type="match status" value="1"/>
</dbReference>
<evidence type="ECO:0000256" key="1">
    <source>
        <dbReference type="SAM" id="MobiDB-lite"/>
    </source>
</evidence>
<evidence type="ECO:0000313" key="3">
    <source>
        <dbReference type="EMBL" id="SPJ75885.1"/>
    </source>
</evidence>
<feature type="compositionally biased region" description="Low complexity" evidence="1">
    <location>
        <begin position="138"/>
        <end position="148"/>
    </location>
</feature>
<evidence type="ECO:0000313" key="4">
    <source>
        <dbReference type="Proteomes" id="UP001187734"/>
    </source>
</evidence>
<name>A0AAE8SHA0_9HYPO</name>
<evidence type="ECO:0000259" key="2">
    <source>
        <dbReference type="PROSITE" id="PS50097"/>
    </source>
</evidence>
<dbReference type="Gene3D" id="3.30.710.10">
    <property type="entry name" value="Potassium Channel Kv1.1, Chain A"/>
    <property type="match status" value="1"/>
</dbReference>
<keyword evidence="4" id="KW-1185">Reference proteome</keyword>
<feature type="compositionally biased region" description="Polar residues" evidence="1">
    <location>
        <begin position="216"/>
        <end position="225"/>
    </location>
</feature>
<dbReference type="PANTHER" id="PTHR47843">
    <property type="entry name" value="BTB DOMAIN-CONTAINING PROTEIN-RELATED"/>
    <property type="match status" value="1"/>
</dbReference>
<gene>
    <name evidence="3" type="ORF">FTOL_05616</name>
</gene>
<accession>A0AAE8SHA0</accession>
<dbReference type="CDD" id="cd18186">
    <property type="entry name" value="BTB_POZ_ZBTB_KLHL-like"/>
    <property type="match status" value="1"/>
</dbReference>
<sequence>MSRFTMEHFTAHSVSIASLFGTGDYSDLTIICGDDRYKVHRAIVCSRSPFFKKACDGNFEESQTSEVKLSDDDPVAVRMMVEYLYFHSYTPPLPSTRASTVKAELSPTVCNAKRKKDLEQWGASFVGNKRMKELDGRPSSSNSSPSAAISTTPLFSASVHPTRQSLFSFGTQPAASPAPVHSTSQSLFSSVTQPTQLSVFGSASVQLTPNPPPLSSQPSGSNQAPPANLSLHAKVYALGEKYGIEYLKVFALQKFEAEVEFHLQSKDFLLAIEEAYTSTVEEDRGLRDVVVKTMKKHKDLLKKPSVQAIVKSTQLGYDLLMKFASVQEEK</sequence>
<organism evidence="3 4">
    <name type="scientific">Fusarium torulosum</name>
    <dbReference type="NCBI Taxonomy" id="33205"/>
    <lineage>
        <taxon>Eukaryota</taxon>
        <taxon>Fungi</taxon>
        <taxon>Dikarya</taxon>
        <taxon>Ascomycota</taxon>
        <taxon>Pezizomycotina</taxon>
        <taxon>Sordariomycetes</taxon>
        <taxon>Hypocreomycetidae</taxon>
        <taxon>Hypocreales</taxon>
        <taxon>Nectriaceae</taxon>
        <taxon>Fusarium</taxon>
    </lineage>
</organism>
<dbReference type="InterPro" id="IPR011333">
    <property type="entry name" value="SKP1/BTB/POZ_sf"/>
</dbReference>
<dbReference type="PROSITE" id="PS50097">
    <property type="entry name" value="BTB"/>
    <property type="match status" value="1"/>
</dbReference>